<dbReference type="AlphaFoldDB" id="A0A0K8RKQ4"/>
<evidence type="ECO:0000313" key="2">
    <source>
        <dbReference type="EMBL" id="JAA71672.1"/>
    </source>
</evidence>
<proteinExistence type="evidence at transcript level"/>
<dbReference type="EMBL" id="GADI01002136">
    <property type="protein sequence ID" value="JAA71672.1"/>
    <property type="molecule type" value="mRNA"/>
</dbReference>
<feature type="signal peptide" evidence="1">
    <location>
        <begin position="1"/>
        <end position="18"/>
    </location>
</feature>
<accession>A0A0K8RKQ4</accession>
<protein>
    <submittedName>
        <fullName evidence="2">Putative ixodes 26 kDa salivary protein</fullName>
    </submittedName>
</protein>
<feature type="chain" id="PRO_5005518482" evidence="1">
    <location>
        <begin position="19"/>
        <end position="221"/>
    </location>
</feature>
<reference evidence="2" key="1">
    <citation type="submission" date="2012-12" db="EMBL/GenBank/DDBJ databases">
        <title>Identification and characterization of a phenylalanine ammonia-lyase gene family in Isatis indigotica Fort.</title>
        <authorList>
            <person name="Liu Q."/>
            <person name="Chen J."/>
            <person name="Zhou X."/>
            <person name="Di P."/>
            <person name="Xiao Y."/>
            <person name="Xuan H."/>
            <person name="Zhang L."/>
            <person name="Chen W."/>
        </authorList>
    </citation>
    <scope>NUCLEOTIDE SEQUENCE</scope>
    <source>
        <tissue evidence="2">Salivary gland</tissue>
    </source>
</reference>
<name>A0A0K8RKQ4_IXORI</name>
<evidence type="ECO:0000256" key="1">
    <source>
        <dbReference type="SAM" id="SignalP"/>
    </source>
</evidence>
<keyword evidence="1" id="KW-0732">Signal</keyword>
<sequence length="221" mass="25703">MRLFIGALALASVMFCLAVERKSKVPKHRPTRIITIAYLLDGEGFDAENATLDSQVGKWLKGVQEKAQVDLKKEFKLDITFNITEINITDNDITDKIQYWSSDSLIHGPTFLDYLEKYYRNRDNPDIICVVTRYKMYDSDDVDYLAYVHHTTLCHTMVPMLLTYVPEKEVKTGELLFKLVQRSTTSNQGRWGRYFKNCNKPKKVKKTKSRQSIQFSLNRSK</sequence>
<organism evidence="2">
    <name type="scientific">Ixodes ricinus</name>
    <name type="common">Common tick</name>
    <name type="synonym">Acarus ricinus</name>
    <dbReference type="NCBI Taxonomy" id="34613"/>
    <lineage>
        <taxon>Eukaryota</taxon>
        <taxon>Metazoa</taxon>
        <taxon>Ecdysozoa</taxon>
        <taxon>Arthropoda</taxon>
        <taxon>Chelicerata</taxon>
        <taxon>Arachnida</taxon>
        <taxon>Acari</taxon>
        <taxon>Parasitiformes</taxon>
        <taxon>Ixodida</taxon>
        <taxon>Ixodoidea</taxon>
        <taxon>Ixodidae</taxon>
        <taxon>Ixodinae</taxon>
        <taxon>Ixodes</taxon>
    </lineage>
</organism>